<dbReference type="InterPro" id="IPR050400">
    <property type="entry name" value="Bact_Cytoskel_RodZ"/>
</dbReference>
<gene>
    <name evidence="1" type="ORF">M9980_05415</name>
</gene>
<dbReference type="InterPro" id="IPR010982">
    <property type="entry name" value="Lambda_DNA-bd_dom_sf"/>
</dbReference>
<evidence type="ECO:0000313" key="1">
    <source>
        <dbReference type="EMBL" id="URW76649.1"/>
    </source>
</evidence>
<reference evidence="1" key="1">
    <citation type="submission" date="2022-05" db="EMBL/GenBank/DDBJ databases">
        <title>Sphingomonas sp. strain RMG20 Genome sequencing and assembly.</title>
        <authorList>
            <person name="Kim I."/>
        </authorList>
    </citation>
    <scope>NUCLEOTIDE SEQUENCE</scope>
    <source>
        <strain evidence="1">RMG20</strain>
    </source>
</reference>
<dbReference type="Proteomes" id="UP001055580">
    <property type="component" value="Chromosome"/>
</dbReference>
<dbReference type="RefSeq" id="WP_250754244.1">
    <property type="nucleotide sequence ID" value="NZ_CP098401.1"/>
</dbReference>
<proteinExistence type="predicted"/>
<protein>
    <submittedName>
        <fullName evidence="1">Helix-turn-helix domain-containing protein</fullName>
    </submittedName>
</protein>
<dbReference type="SUPFAM" id="SSF47413">
    <property type="entry name" value="lambda repressor-like DNA-binding domains"/>
    <property type="match status" value="1"/>
</dbReference>
<dbReference type="PANTHER" id="PTHR34475">
    <property type="match status" value="1"/>
</dbReference>
<dbReference type="EMBL" id="CP098401">
    <property type="protein sequence ID" value="URW76649.1"/>
    <property type="molecule type" value="Genomic_DNA"/>
</dbReference>
<keyword evidence="2" id="KW-1185">Reference proteome</keyword>
<name>A0ABY4TW65_9SPHN</name>
<sequence>MATLQRPASWLELGADLSMAREHAGMSVGSVAERTKIGRHQIEAIERGDLDMLAAPLYAVSFARKFAAAVGKTDGGVRERVMRGYSDLRR</sequence>
<accession>A0ABY4TW65</accession>
<dbReference type="Gene3D" id="1.10.260.40">
    <property type="entry name" value="lambda repressor-like DNA-binding domains"/>
    <property type="match status" value="1"/>
</dbReference>
<evidence type="ECO:0000313" key="2">
    <source>
        <dbReference type="Proteomes" id="UP001055580"/>
    </source>
</evidence>
<dbReference type="Pfam" id="PF13413">
    <property type="entry name" value="HTH_25"/>
    <property type="match status" value="1"/>
</dbReference>
<dbReference type="PANTHER" id="PTHR34475:SF1">
    <property type="entry name" value="CYTOSKELETON PROTEIN RODZ"/>
    <property type="match status" value="1"/>
</dbReference>
<organism evidence="1 2">
    <name type="scientific">Sphingomonas donggukensis</name>
    <dbReference type="NCBI Taxonomy" id="2949093"/>
    <lineage>
        <taxon>Bacteria</taxon>
        <taxon>Pseudomonadati</taxon>
        <taxon>Pseudomonadota</taxon>
        <taxon>Alphaproteobacteria</taxon>
        <taxon>Sphingomonadales</taxon>
        <taxon>Sphingomonadaceae</taxon>
        <taxon>Sphingomonas</taxon>
    </lineage>
</organism>